<evidence type="ECO:0000313" key="2">
    <source>
        <dbReference type="Proteomes" id="UP001239111"/>
    </source>
</evidence>
<accession>A0ACC2NFT2</accession>
<keyword evidence="2" id="KW-1185">Reference proteome</keyword>
<dbReference type="Proteomes" id="UP001239111">
    <property type="component" value="Chromosome 3"/>
</dbReference>
<protein>
    <submittedName>
        <fullName evidence="1">Uncharacterized protein</fullName>
    </submittedName>
</protein>
<sequence length="246" mass="27323">MLRIITIVSVSIVVLCSGKNFIDDNDSLDSIISYPFFATVLFNDEFACIGTILSQQHILTARVCIEGRTSQQMKVRVGSSNANNGGTIYPVKKLIGGNLEEESIGIIELENSINYDVNKAEAVEFFDFEKRDAFGSEATLVCLSNARFDSPRYLTTVNYKIVADEECNVEPIYRISEKKICAISLGQVAENCLYGVAGAPILVQGQLIGIFPDIFHPPQGRPEAYSNVLAYIDWIRENIGYEYVDH</sequence>
<dbReference type="EMBL" id="CM056743">
    <property type="protein sequence ID" value="KAJ8669944.1"/>
    <property type="molecule type" value="Genomic_DNA"/>
</dbReference>
<organism evidence="1 2">
    <name type="scientific">Eretmocerus hayati</name>
    <dbReference type="NCBI Taxonomy" id="131215"/>
    <lineage>
        <taxon>Eukaryota</taxon>
        <taxon>Metazoa</taxon>
        <taxon>Ecdysozoa</taxon>
        <taxon>Arthropoda</taxon>
        <taxon>Hexapoda</taxon>
        <taxon>Insecta</taxon>
        <taxon>Pterygota</taxon>
        <taxon>Neoptera</taxon>
        <taxon>Endopterygota</taxon>
        <taxon>Hymenoptera</taxon>
        <taxon>Apocrita</taxon>
        <taxon>Proctotrupomorpha</taxon>
        <taxon>Chalcidoidea</taxon>
        <taxon>Aphelinidae</taxon>
        <taxon>Aphelininae</taxon>
        <taxon>Eretmocerus</taxon>
    </lineage>
</organism>
<comment type="caution">
    <text evidence="1">The sequence shown here is derived from an EMBL/GenBank/DDBJ whole genome shotgun (WGS) entry which is preliminary data.</text>
</comment>
<gene>
    <name evidence="1" type="ORF">QAD02_001203</name>
</gene>
<reference evidence="1" key="1">
    <citation type="submission" date="2023-04" db="EMBL/GenBank/DDBJ databases">
        <title>A chromosome-level genome assembly of the parasitoid wasp Eretmocerus hayati.</title>
        <authorList>
            <person name="Zhong Y."/>
            <person name="Liu S."/>
            <person name="Liu Y."/>
        </authorList>
    </citation>
    <scope>NUCLEOTIDE SEQUENCE</scope>
    <source>
        <strain evidence="1">ZJU_SS_LIU_2023</strain>
    </source>
</reference>
<proteinExistence type="predicted"/>
<name>A0ACC2NFT2_9HYME</name>
<evidence type="ECO:0000313" key="1">
    <source>
        <dbReference type="EMBL" id="KAJ8669944.1"/>
    </source>
</evidence>